<keyword evidence="1" id="KW-0732">Signal</keyword>
<reference evidence="2" key="2">
    <citation type="submission" date="2020-10" db="EMBL/GenBank/DDBJ databases">
        <title>Mucilaginibacter sp. nov., isolated from soil.</title>
        <authorList>
            <person name="Jeon C.O."/>
        </authorList>
    </citation>
    <scope>NUCLEOTIDE SEQUENCE</scope>
    <source>
        <strain evidence="2">R11</strain>
    </source>
</reference>
<comment type="caution">
    <text evidence="2">The sequence shown here is derived from an EMBL/GenBank/DDBJ whole genome shotgun (WGS) entry which is preliminary data.</text>
</comment>
<protein>
    <recommendedName>
        <fullName evidence="4">DUF4397 domain-containing protein</fullName>
    </recommendedName>
</protein>
<dbReference type="RefSeq" id="WP_166585830.1">
    <property type="nucleotide sequence ID" value="NZ_WWEO01000042.1"/>
</dbReference>
<reference evidence="2" key="1">
    <citation type="submission" date="2020-01" db="EMBL/GenBank/DDBJ databases">
        <authorList>
            <person name="Seo Y.L."/>
        </authorList>
    </citation>
    <scope>NUCLEOTIDE SEQUENCE</scope>
    <source>
        <strain evidence="2">R11</strain>
    </source>
</reference>
<dbReference type="PROSITE" id="PS51257">
    <property type="entry name" value="PROKAR_LIPOPROTEIN"/>
    <property type="match status" value="1"/>
</dbReference>
<evidence type="ECO:0000313" key="3">
    <source>
        <dbReference type="Proteomes" id="UP000638732"/>
    </source>
</evidence>
<gene>
    <name evidence="2" type="ORF">GSY63_10845</name>
</gene>
<keyword evidence="3" id="KW-1185">Reference proteome</keyword>
<accession>A0A965ZGR4</accession>
<dbReference type="EMBL" id="WWEO01000042">
    <property type="protein sequence ID" value="NCD69853.1"/>
    <property type="molecule type" value="Genomic_DNA"/>
</dbReference>
<evidence type="ECO:0008006" key="4">
    <source>
        <dbReference type="Google" id="ProtNLM"/>
    </source>
</evidence>
<proteinExistence type="predicted"/>
<dbReference type="AlphaFoldDB" id="A0A965ZGR4"/>
<name>A0A965ZGR4_9SPHI</name>
<dbReference type="Proteomes" id="UP000638732">
    <property type="component" value="Unassembled WGS sequence"/>
</dbReference>
<organism evidence="2 3">
    <name type="scientific">Mucilaginibacter agri</name>
    <dbReference type="NCBI Taxonomy" id="2695265"/>
    <lineage>
        <taxon>Bacteria</taxon>
        <taxon>Pseudomonadati</taxon>
        <taxon>Bacteroidota</taxon>
        <taxon>Sphingobacteriia</taxon>
        <taxon>Sphingobacteriales</taxon>
        <taxon>Sphingobacteriaceae</taxon>
        <taxon>Mucilaginibacter</taxon>
    </lineage>
</organism>
<evidence type="ECO:0000313" key="2">
    <source>
        <dbReference type="EMBL" id="NCD69853.1"/>
    </source>
</evidence>
<feature type="signal peptide" evidence="1">
    <location>
        <begin position="1"/>
        <end position="23"/>
    </location>
</feature>
<sequence length="250" mass="27774">MNLNRLRDFLLLLLLSVLFVSCAKVDGTDTPTTTDAQLIVSFSSAGIPLSSTDSMITYFTSSKDTIRRKAVRGGSFYSVSYTGLPSGSYQALCKVYTNADTTNTQYMYRYSTNITTTAGTTLTGPTNKAYDQWAASFYFYNSTYNLTAAIAKTPGDPYYEINALTTLPYKYIYLSRNVYATSSDSVQYVVKYGNSIIKTAGYKGFHSNQTDFASFAKASVTSYNAGDCSFELYNEVSDQYKVLYSKVFKF</sequence>
<evidence type="ECO:0000256" key="1">
    <source>
        <dbReference type="SAM" id="SignalP"/>
    </source>
</evidence>
<feature type="chain" id="PRO_5037536364" description="DUF4397 domain-containing protein" evidence="1">
    <location>
        <begin position="24"/>
        <end position="250"/>
    </location>
</feature>